<keyword evidence="3" id="KW-0813">Transport</keyword>
<dbReference type="EMBL" id="FMAQ01000002">
    <property type="protein sequence ID" value="SCB90766.1"/>
    <property type="molecule type" value="Genomic_DNA"/>
</dbReference>
<dbReference type="InterPro" id="IPR011925">
    <property type="entry name" value="LolCE_TM"/>
</dbReference>
<keyword evidence="11" id="KW-0449">Lipoprotein</keyword>
<keyword evidence="7 8" id="KW-0472">Membrane</keyword>
<evidence type="ECO:0000256" key="3">
    <source>
        <dbReference type="ARBA" id="ARBA00022448"/>
    </source>
</evidence>
<accession>A0A1C4A866</accession>
<comment type="subcellular location">
    <subcellularLocation>
        <location evidence="1">Cell membrane</location>
        <topology evidence="1">Multi-pass membrane protein</topology>
    </subcellularLocation>
</comment>
<evidence type="ECO:0000259" key="9">
    <source>
        <dbReference type="Pfam" id="PF02687"/>
    </source>
</evidence>
<dbReference type="InterPro" id="IPR011926">
    <property type="entry name" value="LolE_gammaproteobact"/>
</dbReference>
<evidence type="ECO:0000256" key="5">
    <source>
        <dbReference type="ARBA" id="ARBA00022692"/>
    </source>
</evidence>
<dbReference type="Pfam" id="PF02687">
    <property type="entry name" value="FtsX"/>
    <property type="match status" value="1"/>
</dbReference>
<feature type="domain" description="ABC3 transporter permease C-terminal" evidence="9">
    <location>
        <begin position="272"/>
        <end position="405"/>
    </location>
</feature>
<evidence type="ECO:0000256" key="1">
    <source>
        <dbReference type="ARBA" id="ARBA00004651"/>
    </source>
</evidence>
<dbReference type="PANTHER" id="PTHR30489">
    <property type="entry name" value="LIPOPROTEIN-RELEASING SYSTEM TRANSMEMBRANE PROTEIN LOLE"/>
    <property type="match status" value="1"/>
</dbReference>
<dbReference type="NCBIfam" id="NF008357">
    <property type="entry name" value="PRK11146.1"/>
    <property type="match status" value="1"/>
</dbReference>
<keyword evidence="12" id="KW-1185">Reference proteome</keyword>
<dbReference type="InterPro" id="IPR051447">
    <property type="entry name" value="Lipoprotein-release_system"/>
</dbReference>
<keyword evidence="6 8" id="KW-1133">Transmembrane helix</keyword>
<evidence type="ECO:0000313" key="11">
    <source>
        <dbReference type="EMBL" id="SCB90766.1"/>
    </source>
</evidence>
<protein>
    <submittedName>
        <fullName evidence="11">Lipoprotein-releasing system permease protein</fullName>
    </submittedName>
</protein>
<feature type="transmembrane region" description="Helical" evidence="8">
    <location>
        <begin position="373"/>
        <end position="395"/>
    </location>
</feature>
<dbReference type="Pfam" id="PF12704">
    <property type="entry name" value="MacB_PCD"/>
    <property type="match status" value="1"/>
</dbReference>
<dbReference type="OrthoDB" id="9808461at2"/>
<reference evidence="12" key="1">
    <citation type="submission" date="2016-08" db="EMBL/GenBank/DDBJ databases">
        <authorList>
            <person name="Varghese N."/>
            <person name="Submissions Spin"/>
        </authorList>
    </citation>
    <scope>NUCLEOTIDE SEQUENCE [LARGE SCALE GENOMIC DNA]</scope>
    <source>
        <strain evidence="12">R-53248</strain>
    </source>
</reference>
<dbReference type="NCBIfam" id="TIGR02212">
    <property type="entry name" value="lolCE"/>
    <property type="match status" value="1"/>
</dbReference>
<dbReference type="NCBIfam" id="TIGR02213">
    <property type="entry name" value="lolE_release"/>
    <property type="match status" value="1"/>
</dbReference>
<comment type="similarity">
    <text evidence="2">Belongs to the ABC-4 integral membrane protein family. LolC/E subfamily.</text>
</comment>
<evidence type="ECO:0000256" key="8">
    <source>
        <dbReference type="SAM" id="Phobius"/>
    </source>
</evidence>
<name>A0A1C4A866_9GAMM</name>
<keyword evidence="4" id="KW-1003">Cell membrane</keyword>
<evidence type="ECO:0000256" key="7">
    <source>
        <dbReference type="ARBA" id="ARBA00023136"/>
    </source>
</evidence>
<dbReference type="GO" id="GO:0044874">
    <property type="term" value="P:lipoprotein localization to outer membrane"/>
    <property type="evidence" value="ECO:0007669"/>
    <property type="project" value="InterPro"/>
</dbReference>
<evidence type="ECO:0000256" key="6">
    <source>
        <dbReference type="ARBA" id="ARBA00022989"/>
    </source>
</evidence>
<evidence type="ECO:0000256" key="2">
    <source>
        <dbReference type="ARBA" id="ARBA00005236"/>
    </source>
</evidence>
<dbReference type="AlphaFoldDB" id="A0A1C4A866"/>
<gene>
    <name evidence="11" type="ORF">GA0061081_102287</name>
</gene>
<sequence length="412" mass="45219">MNLSLITAIKFRKGRRKSGMVSLISIISTLSIAIGIAALIIGLSAMNGFERELHNRVLSVVPHGQLYPEYGNLDNWQHIQQELKSNSHIVSALPFVNFTGLIENGSKLAAVQVQGLDPEQEVQVSALPNYVLNNKWQEFKPDSQQVIIGAGLAKSLSINEGGWVSLLIPVSSGPNQLKPPKRVRLQVVGILELSGSLSNNIALIPLTDAQKLLSMGDSVTGIMVNVNDVYQANNLIGQAVLALDEPLTFNSWEQTFGFMYRDIQMIRQIMYLAMIVVIGVACFNIVSTLVIAVKDKQRDIAILKTLGATNQLIRHIFIWYGVISGLIGSLMGVVLGVILSWQLSNIMGGVESLLGHKILNSNIYFIDFLPSEIHLFDVVIVFITAMLLSLIASYYPAKRACKIDPARILNSF</sequence>
<feature type="transmembrane region" description="Helical" evidence="8">
    <location>
        <begin position="21"/>
        <end position="46"/>
    </location>
</feature>
<organism evidence="11 12">
    <name type="scientific">Gilliamella bombicola</name>
    <dbReference type="NCBI Taxonomy" id="1798182"/>
    <lineage>
        <taxon>Bacteria</taxon>
        <taxon>Pseudomonadati</taxon>
        <taxon>Pseudomonadota</taxon>
        <taxon>Gammaproteobacteria</taxon>
        <taxon>Orbales</taxon>
        <taxon>Orbaceae</taxon>
        <taxon>Gilliamella</taxon>
    </lineage>
</organism>
<feature type="domain" description="MacB-like periplasmic core" evidence="10">
    <location>
        <begin position="25"/>
        <end position="232"/>
    </location>
</feature>
<dbReference type="InterPro" id="IPR003838">
    <property type="entry name" value="ABC3_permease_C"/>
</dbReference>
<keyword evidence="5 8" id="KW-0812">Transmembrane</keyword>
<dbReference type="STRING" id="1798182.GA0061081_102287"/>
<evidence type="ECO:0000256" key="4">
    <source>
        <dbReference type="ARBA" id="ARBA00022475"/>
    </source>
</evidence>
<dbReference type="InterPro" id="IPR025857">
    <property type="entry name" value="MacB_PCD"/>
</dbReference>
<evidence type="ECO:0000259" key="10">
    <source>
        <dbReference type="Pfam" id="PF12704"/>
    </source>
</evidence>
<dbReference type="PANTHER" id="PTHR30489:SF0">
    <property type="entry name" value="LIPOPROTEIN-RELEASING SYSTEM TRANSMEMBRANE PROTEIN LOLE"/>
    <property type="match status" value="1"/>
</dbReference>
<dbReference type="Proteomes" id="UP000199670">
    <property type="component" value="Unassembled WGS sequence"/>
</dbReference>
<feature type="transmembrane region" description="Helical" evidence="8">
    <location>
        <begin position="269"/>
        <end position="293"/>
    </location>
</feature>
<proteinExistence type="inferred from homology"/>
<dbReference type="RefSeq" id="WP_091347088.1">
    <property type="nucleotide sequence ID" value="NZ_FMAQ01000002.1"/>
</dbReference>
<dbReference type="GO" id="GO:0098797">
    <property type="term" value="C:plasma membrane protein complex"/>
    <property type="evidence" value="ECO:0007669"/>
    <property type="project" value="TreeGrafter"/>
</dbReference>
<dbReference type="GO" id="GO:0042953">
    <property type="term" value="P:lipoprotein transport"/>
    <property type="evidence" value="ECO:0007669"/>
    <property type="project" value="InterPro"/>
</dbReference>
<feature type="transmembrane region" description="Helical" evidence="8">
    <location>
        <begin position="317"/>
        <end position="341"/>
    </location>
</feature>
<evidence type="ECO:0000313" key="12">
    <source>
        <dbReference type="Proteomes" id="UP000199670"/>
    </source>
</evidence>